<protein>
    <recommendedName>
        <fullName evidence="7">Fungal STAND N-terminal Goodbye domain-containing protein</fullName>
    </recommendedName>
</protein>
<evidence type="ECO:0000313" key="5">
    <source>
        <dbReference type="EMBL" id="KAK4458770.1"/>
    </source>
</evidence>
<reference evidence="5" key="2">
    <citation type="submission" date="2023-06" db="EMBL/GenBank/DDBJ databases">
        <authorList>
            <consortium name="Lawrence Berkeley National Laboratory"/>
            <person name="Mondo S.J."/>
            <person name="Hensen N."/>
            <person name="Bonometti L."/>
            <person name="Westerberg I."/>
            <person name="Brannstrom I.O."/>
            <person name="Guillou S."/>
            <person name="Cros-Aarteil S."/>
            <person name="Calhoun S."/>
            <person name="Haridas S."/>
            <person name="Kuo A."/>
            <person name="Pangilinan J."/>
            <person name="Riley R."/>
            <person name="Labutti K."/>
            <person name="Andreopoulos B."/>
            <person name="Lipzen A."/>
            <person name="Chen C."/>
            <person name="Yanf M."/>
            <person name="Daum C."/>
            <person name="Ng V."/>
            <person name="Clum A."/>
            <person name="Steindorff A."/>
            <person name="Ohm R."/>
            <person name="Martin F."/>
            <person name="Silar P."/>
            <person name="Natvig D."/>
            <person name="Lalanne C."/>
            <person name="Gautier V."/>
            <person name="Ament-Velasquez S.L."/>
            <person name="Kruys A."/>
            <person name="Hutchinson M.I."/>
            <person name="Powell A.J."/>
            <person name="Barry K."/>
            <person name="Miller A.N."/>
            <person name="Grigoriev I.V."/>
            <person name="Debuchy R."/>
            <person name="Gladieux P."/>
            <person name="Thoren M.H."/>
            <person name="Johannesson H."/>
        </authorList>
    </citation>
    <scope>NUCLEOTIDE SEQUENCE</scope>
    <source>
        <strain evidence="5">PSN324</strain>
    </source>
</reference>
<dbReference type="Pfam" id="PF17109">
    <property type="entry name" value="Goodbye"/>
    <property type="match status" value="1"/>
</dbReference>
<dbReference type="PANTHER" id="PTHR10039">
    <property type="entry name" value="AMELOGENIN"/>
    <property type="match status" value="1"/>
</dbReference>
<evidence type="ECO:0008006" key="7">
    <source>
        <dbReference type="Google" id="ProtNLM"/>
    </source>
</evidence>
<name>A0AAV9HDM9_9PEZI</name>
<feature type="region of interest" description="Disordered" evidence="2">
    <location>
        <begin position="1567"/>
        <end position="1695"/>
    </location>
</feature>
<dbReference type="Pfam" id="PF24883">
    <property type="entry name" value="NPHP3_N"/>
    <property type="match status" value="1"/>
</dbReference>
<dbReference type="InterPro" id="IPR011990">
    <property type="entry name" value="TPR-like_helical_dom_sf"/>
</dbReference>
<keyword evidence="6" id="KW-1185">Reference proteome</keyword>
<accession>A0AAV9HDM9</accession>
<organism evidence="5 6">
    <name type="scientific">Cladorrhinum samala</name>
    <dbReference type="NCBI Taxonomy" id="585594"/>
    <lineage>
        <taxon>Eukaryota</taxon>
        <taxon>Fungi</taxon>
        <taxon>Dikarya</taxon>
        <taxon>Ascomycota</taxon>
        <taxon>Pezizomycotina</taxon>
        <taxon>Sordariomycetes</taxon>
        <taxon>Sordariomycetidae</taxon>
        <taxon>Sordariales</taxon>
        <taxon>Podosporaceae</taxon>
        <taxon>Cladorrhinum</taxon>
    </lineage>
</organism>
<evidence type="ECO:0000259" key="3">
    <source>
        <dbReference type="Pfam" id="PF17109"/>
    </source>
</evidence>
<feature type="domain" description="Fungal STAND N-terminal Goodbye" evidence="3">
    <location>
        <begin position="10"/>
        <end position="118"/>
    </location>
</feature>
<proteinExistence type="predicted"/>
<dbReference type="Proteomes" id="UP001321749">
    <property type="component" value="Unassembled WGS sequence"/>
</dbReference>
<dbReference type="Gene3D" id="1.25.40.10">
    <property type="entry name" value="Tetratricopeptide repeat domain"/>
    <property type="match status" value="1"/>
</dbReference>
<reference evidence="5" key="1">
    <citation type="journal article" date="2023" name="Mol. Phylogenet. Evol.">
        <title>Genome-scale phylogeny and comparative genomics of the fungal order Sordariales.</title>
        <authorList>
            <person name="Hensen N."/>
            <person name="Bonometti L."/>
            <person name="Westerberg I."/>
            <person name="Brannstrom I.O."/>
            <person name="Guillou S."/>
            <person name="Cros-Aarteil S."/>
            <person name="Calhoun S."/>
            <person name="Haridas S."/>
            <person name="Kuo A."/>
            <person name="Mondo S."/>
            <person name="Pangilinan J."/>
            <person name="Riley R."/>
            <person name="LaButti K."/>
            <person name="Andreopoulos B."/>
            <person name="Lipzen A."/>
            <person name="Chen C."/>
            <person name="Yan M."/>
            <person name="Daum C."/>
            <person name="Ng V."/>
            <person name="Clum A."/>
            <person name="Steindorff A."/>
            <person name="Ohm R.A."/>
            <person name="Martin F."/>
            <person name="Silar P."/>
            <person name="Natvig D.O."/>
            <person name="Lalanne C."/>
            <person name="Gautier V."/>
            <person name="Ament-Velasquez S.L."/>
            <person name="Kruys A."/>
            <person name="Hutchinson M.I."/>
            <person name="Powell A.J."/>
            <person name="Barry K."/>
            <person name="Miller A.N."/>
            <person name="Grigoriev I.V."/>
            <person name="Debuchy R."/>
            <person name="Gladieux P."/>
            <person name="Hiltunen Thoren M."/>
            <person name="Johannesson H."/>
        </authorList>
    </citation>
    <scope>NUCLEOTIDE SEQUENCE</scope>
    <source>
        <strain evidence="5">PSN324</strain>
    </source>
</reference>
<dbReference type="SUPFAM" id="SSF48452">
    <property type="entry name" value="TPR-like"/>
    <property type="match status" value="1"/>
</dbReference>
<feature type="domain" description="Nephrocystin 3-like N-terminal" evidence="4">
    <location>
        <begin position="281"/>
        <end position="464"/>
    </location>
</feature>
<sequence length="1695" mass="190200">MEKQTIESMWTQAMERFKELTGQNLGSAPGDLRKKIEARAAEKDKKASRDTGLKILACVKLLGGVIAQGASTVFGPAELCFGAISVLLDIPQKIRDFNDIIDSVFVAIEPVLSQYKIYARIEQFDRIDDELIIATHSILISLVDICARVINLERDKKWAKLKKFTSAVTCGNEDLKQELEKFDSLVKNQQIVQGSVMLEKVLENKGDLANLLTLASESKLQLNDVRTGVMSLVEAEGSRKSDEMRKERLVKIKNRLGLEKGATDSSKAVCEDMWKRTLSATGKWFTQAPDFNDWADSERSGTGSLLLLTGVPNSGKSFSTSAIVRHLTLAFSVSKQTRRSLIGYHFFSSRSRKTDDEEKQVETALKWIALQLAEQEDAFAKHLADVCLSKEKSEQFFRDADLKTLWTTLKLGAPMPRTTHYILFDAVDGLPKDDIEKLQALFCHTLEGREPSHCSPVRVLASGRNDIWGQDLFQTLHCPVVELDGQHFRDELSGYIESKLRAPDLLPDDSLTERRQTIATRLLELPNINFRVIQNALNDIKEVVASSGSERQLDEVLDRLGRDDVEISRESLDKLEGELTPHEVDLANELLVWVVGGYQFFTFSHLTAAFFLRDTDVPLRGLRNLVENPLKKLFEIDSNDQVQLQAGMIEVVVKKRDISRSSGPQTISLELKISNADVATVQRFFWDLTRFSTLENFSFANSGPNSGSISMKKSISVNVIDAHLAIAKSTVKFLKEPPHPESQPIGEYLFNWFPDHLEALRSARGFDAVSEVEMREIGQCVFELFEDPQMVRTHWATFKSCTSFLDRDVLRMYWDWLHDERVSSGFVRRQKEWLQALKPRRKHQLLFAVVKMVAELWLRSREGPASDAFLWIKGYLSLLTKSKYAFESSDGVVMQVIKAEEWCILNLGAKQDSLWQERMAQTFIWARDETRAASRFRAAIELGEHSWNIFKELSDALRGDCRDQEACATLVEAVDTHQDSDDVDKEEKLEVLRTIADMYMDTMRKATKAEEYYSWALRVDESDVEAHIGLVCIMLAVGREEDAQELISAAAIAKAAGKFSEDNLTRLGAMTVHFCESTIGRWWDTPFWRVLTMVATTDSHAVLLRDINVAIEREKGDSHHYPLCILLLCKGFIHFSRGGQGTDPEQTSSALKCWEDARGTARRNIRPGRWELKFIYTKSLWLTGMFYFDQALSKRQLGSTADSSDDAQRVVVNNIDKLRSLVREFEQLMWGLSPAKAYLASLYTMGGDFEAVKTLYASDMARLSNSLSDGDGSNDSEALEQLRELLMTSGDIKNSYVAAMLIPCFGDQLMSVGFRDLLIELFTLGQHDPFAEGSPAAELISAFDSDCNPNGDVRSTISILLDKANELDDRELPAVDVNPGGGEEVDGSDTPSDDTINSVQPAHDMPDQKLETAATVEAAHFNKEHSVVNEGPHKEGPMALQGLLMKIMSALRFNYACCCRGCQLRGWDMGSDVYTCKYCHDSVLCQVCLDQIKANTGPIFACRPTHDWIRLPRLTPKRRAETLMNMVRIPKGVDDEGHFIDGDELVPASVWLTDLMKSWGIERSEWDVSNRRRTRRNSSSPPSPAGTSARSSPRLSPRAFPRPPPPSTPPPLNNRDESSDDEDTPRDVGLLSPPIVVPAVDLSLNLDDDSHVGDSGSEDDGDDIEKKEQKDGDDEDEDGDEDGPIRKPSEPTIPS</sequence>
<feature type="region of interest" description="Disordered" evidence="2">
    <location>
        <begin position="1372"/>
        <end position="1395"/>
    </location>
</feature>
<feature type="compositionally biased region" description="Pro residues" evidence="2">
    <location>
        <begin position="1600"/>
        <end position="1612"/>
    </location>
</feature>
<keyword evidence="1" id="KW-0677">Repeat</keyword>
<feature type="compositionally biased region" description="Low complexity" evidence="2">
    <location>
        <begin position="1577"/>
        <end position="1599"/>
    </location>
</feature>
<comment type="caution">
    <text evidence="5">The sequence shown here is derived from an EMBL/GenBank/DDBJ whole genome shotgun (WGS) entry which is preliminary data.</text>
</comment>
<evidence type="ECO:0000256" key="2">
    <source>
        <dbReference type="SAM" id="MobiDB-lite"/>
    </source>
</evidence>
<evidence type="ECO:0000256" key="1">
    <source>
        <dbReference type="ARBA" id="ARBA00022737"/>
    </source>
</evidence>
<dbReference type="EMBL" id="MU865057">
    <property type="protein sequence ID" value="KAK4458770.1"/>
    <property type="molecule type" value="Genomic_DNA"/>
</dbReference>
<dbReference type="PANTHER" id="PTHR10039:SF17">
    <property type="entry name" value="FUNGAL STAND N-TERMINAL GOODBYE DOMAIN-CONTAINING PROTEIN-RELATED"/>
    <property type="match status" value="1"/>
</dbReference>
<dbReference type="InterPro" id="IPR056884">
    <property type="entry name" value="NPHP3-like_N"/>
</dbReference>
<evidence type="ECO:0000313" key="6">
    <source>
        <dbReference type="Proteomes" id="UP001321749"/>
    </source>
</evidence>
<evidence type="ECO:0000259" key="4">
    <source>
        <dbReference type="Pfam" id="PF24883"/>
    </source>
</evidence>
<dbReference type="InterPro" id="IPR031350">
    <property type="entry name" value="Goodbye_dom"/>
</dbReference>
<feature type="compositionally biased region" description="Acidic residues" evidence="2">
    <location>
        <begin position="1671"/>
        <end position="1682"/>
    </location>
</feature>
<gene>
    <name evidence="5" type="ORF">QBC42DRAFT_276021</name>
</gene>